<evidence type="ECO:0000256" key="2">
    <source>
        <dbReference type="ARBA" id="ARBA00022801"/>
    </source>
</evidence>
<comment type="caution">
    <text evidence="4">The sequence shown here is derived from an EMBL/GenBank/DDBJ whole genome shotgun (WGS) entry which is preliminary data.</text>
</comment>
<protein>
    <submittedName>
        <fullName evidence="4">Uncharacterized protein</fullName>
    </submittedName>
</protein>
<keyword evidence="1" id="KW-0540">Nuclease</keyword>
<evidence type="ECO:0000313" key="4">
    <source>
        <dbReference type="EMBL" id="KAF6807443.1"/>
    </source>
</evidence>
<dbReference type="EMBL" id="WIGN01000137">
    <property type="protein sequence ID" value="KAF6807443.1"/>
    <property type="molecule type" value="Genomic_DNA"/>
</dbReference>
<dbReference type="GO" id="GO:0004540">
    <property type="term" value="F:RNA nuclease activity"/>
    <property type="evidence" value="ECO:0007669"/>
    <property type="project" value="InterPro"/>
</dbReference>
<keyword evidence="2" id="KW-0378">Hydrolase</keyword>
<dbReference type="AlphaFoldDB" id="A0A8H6J7A2"/>
<feature type="region of interest" description="Disordered" evidence="3">
    <location>
        <begin position="31"/>
        <end position="55"/>
    </location>
</feature>
<sequence>MRNKLHGKLTSAPGKEYPQFINDGREFADGCPEDRNLSEYPLKKKTPYDGGRLNKNQDDERVIYYYEDGDTGYDGNPRVIYCGKVTHEGAGKVQIQDNSYSDITSHPPRSPDIPMSWVVPASRERDSGRPEAAVGPDPPSDEL</sequence>
<dbReference type="InterPro" id="IPR016191">
    <property type="entry name" value="Ribonuclease/ribotoxin"/>
</dbReference>
<evidence type="ECO:0000256" key="3">
    <source>
        <dbReference type="SAM" id="MobiDB-lite"/>
    </source>
</evidence>
<dbReference type="SUPFAM" id="SSF53933">
    <property type="entry name" value="Microbial ribonucleases"/>
    <property type="match status" value="1"/>
</dbReference>
<evidence type="ECO:0000256" key="1">
    <source>
        <dbReference type="ARBA" id="ARBA00022722"/>
    </source>
</evidence>
<reference evidence="4 5" key="1">
    <citation type="journal article" date="2020" name="Phytopathology">
        <title>Genome Sequence Resources of Colletotrichum truncatum, C. plurivorum, C. musicola, and C. sojae: Four Species Pathogenic to Soybean (Glycine max).</title>
        <authorList>
            <person name="Rogerio F."/>
            <person name="Boufleur T.R."/>
            <person name="Ciampi-Guillardi M."/>
            <person name="Sukno S.A."/>
            <person name="Thon M.R."/>
            <person name="Massola Junior N.S."/>
            <person name="Baroncelli R."/>
        </authorList>
    </citation>
    <scope>NUCLEOTIDE SEQUENCE [LARGE SCALE GENOMIC DNA]</scope>
    <source>
        <strain evidence="4 5">LFN0009</strain>
    </source>
</reference>
<accession>A0A8H6J7A2</accession>
<keyword evidence="5" id="KW-1185">Reference proteome</keyword>
<name>A0A8H6J7A2_9PEZI</name>
<dbReference type="Proteomes" id="UP000652219">
    <property type="component" value="Unassembled WGS sequence"/>
</dbReference>
<dbReference type="GO" id="GO:0003723">
    <property type="term" value="F:RNA binding"/>
    <property type="evidence" value="ECO:0007669"/>
    <property type="project" value="InterPro"/>
</dbReference>
<dbReference type="GO" id="GO:0016787">
    <property type="term" value="F:hydrolase activity"/>
    <property type="evidence" value="ECO:0007669"/>
    <property type="project" value="UniProtKB-KW"/>
</dbReference>
<gene>
    <name evidence="4" type="ORF">CSOJ01_08172</name>
</gene>
<organism evidence="4 5">
    <name type="scientific">Colletotrichum sojae</name>
    <dbReference type="NCBI Taxonomy" id="2175907"/>
    <lineage>
        <taxon>Eukaryota</taxon>
        <taxon>Fungi</taxon>
        <taxon>Dikarya</taxon>
        <taxon>Ascomycota</taxon>
        <taxon>Pezizomycotina</taxon>
        <taxon>Sordariomycetes</taxon>
        <taxon>Hypocreomycetidae</taxon>
        <taxon>Glomerellales</taxon>
        <taxon>Glomerellaceae</taxon>
        <taxon>Colletotrichum</taxon>
        <taxon>Colletotrichum orchidearum species complex</taxon>
    </lineage>
</organism>
<feature type="region of interest" description="Disordered" evidence="3">
    <location>
        <begin position="96"/>
        <end position="143"/>
    </location>
</feature>
<proteinExistence type="predicted"/>
<evidence type="ECO:0000313" key="5">
    <source>
        <dbReference type="Proteomes" id="UP000652219"/>
    </source>
</evidence>
<dbReference type="Gene3D" id="3.10.450.30">
    <property type="entry name" value="Microbial ribonucleases"/>
    <property type="match status" value="1"/>
</dbReference>